<feature type="compositionally biased region" description="Low complexity" evidence="1">
    <location>
        <begin position="154"/>
        <end position="172"/>
    </location>
</feature>
<sequence length="202" mass="21788">MDERQEQQIEITFRLSAGLLGQLARLVAAVSGGETGERRETAAPSPETAAGTSAEEISSGNFDFQRFRELSAQGTEPELPEQRSVPPQAADLPAQAVEQTAPALENRTLPTPDPETVPFRRQVPVVEELPTREPAPAEVTELPDVQRTEHVAAAEEPGAAAPAPQPGAPGTAVVEHTREDAEALSRRFERDGRRYDSGFSPY</sequence>
<proteinExistence type="predicted"/>
<gene>
    <name evidence="2" type="ORF">H9714_04180</name>
</gene>
<feature type="region of interest" description="Disordered" evidence="1">
    <location>
        <begin position="32"/>
        <end position="202"/>
    </location>
</feature>
<evidence type="ECO:0000256" key="1">
    <source>
        <dbReference type="SAM" id="MobiDB-lite"/>
    </source>
</evidence>
<comment type="caution">
    <text evidence="2">The sequence shown here is derived from an EMBL/GenBank/DDBJ whole genome shotgun (WGS) entry which is preliminary data.</text>
</comment>
<dbReference type="AlphaFoldDB" id="A0A9D2M9Y1"/>
<evidence type="ECO:0000313" key="2">
    <source>
        <dbReference type="EMBL" id="HJB56732.1"/>
    </source>
</evidence>
<dbReference type="EMBL" id="DWYC01000045">
    <property type="protein sequence ID" value="HJB56732.1"/>
    <property type="molecule type" value="Genomic_DNA"/>
</dbReference>
<accession>A0A9D2M9Y1</accession>
<name>A0A9D2M9Y1_9FIRM</name>
<reference evidence="2" key="1">
    <citation type="journal article" date="2021" name="PeerJ">
        <title>Extensive microbial diversity within the chicken gut microbiome revealed by metagenomics and culture.</title>
        <authorList>
            <person name="Gilroy R."/>
            <person name="Ravi A."/>
            <person name="Getino M."/>
            <person name="Pursley I."/>
            <person name="Horton D.L."/>
            <person name="Alikhan N.F."/>
            <person name="Baker D."/>
            <person name="Gharbi K."/>
            <person name="Hall N."/>
            <person name="Watson M."/>
            <person name="Adriaenssens E.M."/>
            <person name="Foster-Nyarko E."/>
            <person name="Jarju S."/>
            <person name="Secka A."/>
            <person name="Antonio M."/>
            <person name="Oren A."/>
            <person name="Chaudhuri R.R."/>
            <person name="La Ragione R."/>
            <person name="Hildebrand F."/>
            <person name="Pallen M.J."/>
        </authorList>
    </citation>
    <scope>NUCLEOTIDE SEQUENCE</scope>
    <source>
        <strain evidence="2">CHK189-11263</strain>
    </source>
</reference>
<feature type="compositionally biased region" description="Basic and acidic residues" evidence="1">
    <location>
        <begin position="144"/>
        <end position="153"/>
    </location>
</feature>
<organism evidence="2 3">
    <name type="scientific">Candidatus Flavonifractor intestinipullorum</name>
    <dbReference type="NCBI Taxonomy" id="2838587"/>
    <lineage>
        <taxon>Bacteria</taxon>
        <taxon>Bacillati</taxon>
        <taxon>Bacillota</taxon>
        <taxon>Clostridia</taxon>
        <taxon>Eubacteriales</taxon>
        <taxon>Oscillospiraceae</taxon>
        <taxon>Flavonifractor</taxon>
    </lineage>
</organism>
<reference evidence="2" key="2">
    <citation type="submission" date="2021-04" db="EMBL/GenBank/DDBJ databases">
        <authorList>
            <person name="Gilroy R."/>
        </authorList>
    </citation>
    <scope>NUCLEOTIDE SEQUENCE</scope>
    <source>
        <strain evidence="2">CHK189-11263</strain>
    </source>
</reference>
<dbReference type="Proteomes" id="UP000824208">
    <property type="component" value="Unassembled WGS sequence"/>
</dbReference>
<feature type="compositionally biased region" description="Basic and acidic residues" evidence="1">
    <location>
        <begin position="175"/>
        <end position="196"/>
    </location>
</feature>
<protein>
    <submittedName>
        <fullName evidence="2">Uncharacterized protein</fullName>
    </submittedName>
</protein>
<evidence type="ECO:0000313" key="3">
    <source>
        <dbReference type="Proteomes" id="UP000824208"/>
    </source>
</evidence>